<sequence>MSPEGKIAVVTGAGSGIGRASAVVLAKAGARILASDIDYESAEQAVSAIESIGVRHLRFTLTSRTRMTSCG</sequence>
<organism evidence="1 2">
    <name type="scientific">Bradyrhizobium cytisi</name>
    <dbReference type="NCBI Taxonomy" id="515489"/>
    <lineage>
        <taxon>Bacteria</taxon>
        <taxon>Pseudomonadati</taxon>
        <taxon>Pseudomonadota</taxon>
        <taxon>Alphaproteobacteria</taxon>
        <taxon>Hyphomicrobiales</taxon>
        <taxon>Nitrobacteraceae</taxon>
        <taxon>Bradyrhizobium</taxon>
    </lineage>
</organism>
<protein>
    <submittedName>
        <fullName evidence="1">SDR family NAD(P)-dependent oxidoreductase</fullName>
    </submittedName>
</protein>
<dbReference type="Proteomes" id="UP000324853">
    <property type="component" value="Unassembled WGS sequence"/>
</dbReference>
<name>A0A5S4VXT3_9BRAD</name>
<accession>A0A5S4VXT3</accession>
<reference evidence="1 2" key="1">
    <citation type="submission" date="2019-08" db="EMBL/GenBank/DDBJ databases">
        <title>Bradyrhizobium hipponensis sp. nov., a rhizobium isolated from a Lupinus angustifolius root nodule in Tunisia.</title>
        <authorList>
            <person name="Off K."/>
            <person name="Rejili M."/>
            <person name="Mars M."/>
            <person name="Brachmann A."/>
            <person name="Marin M."/>
        </authorList>
    </citation>
    <scope>NUCLEOTIDE SEQUENCE [LARGE SCALE GENOMIC DNA]</scope>
    <source>
        <strain evidence="1 2">CTAW11</strain>
    </source>
</reference>
<dbReference type="InterPro" id="IPR002347">
    <property type="entry name" value="SDR_fam"/>
</dbReference>
<comment type="caution">
    <text evidence="1">The sequence shown here is derived from an EMBL/GenBank/DDBJ whole genome shotgun (WGS) entry which is preliminary data.</text>
</comment>
<dbReference type="InterPro" id="IPR036291">
    <property type="entry name" value="NAD(P)-bd_dom_sf"/>
</dbReference>
<dbReference type="SUPFAM" id="SSF51735">
    <property type="entry name" value="NAD(P)-binding Rossmann-fold domains"/>
    <property type="match status" value="1"/>
</dbReference>
<dbReference type="Gene3D" id="3.40.50.720">
    <property type="entry name" value="NAD(P)-binding Rossmann-like Domain"/>
    <property type="match status" value="1"/>
</dbReference>
<evidence type="ECO:0000313" key="1">
    <source>
        <dbReference type="EMBL" id="TYL72342.1"/>
    </source>
</evidence>
<proteinExistence type="predicted"/>
<dbReference type="RefSeq" id="WP_148756171.1">
    <property type="nucleotide sequence ID" value="NZ_VSSR01000086.1"/>
</dbReference>
<dbReference type="Pfam" id="PF00106">
    <property type="entry name" value="adh_short"/>
    <property type="match status" value="1"/>
</dbReference>
<dbReference type="OrthoDB" id="7255009at2"/>
<gene>
    <name evidence="1" type="ORF">FXB38_38730</name>
</gene>
<dbReference type="EMBL" id="VSSR01000086">
    <property type="protein sequence ID" value="TYL72342.1"/>
    <property type="molecule type" value="Genomic_DNA"/>
</dbReference>
<dbReference type="AlphaFoldDB" id="A0A5S4VXT3"/>
<keyword evidence="2" id="KW-1185">Reference proteome</keyword>
<evidence type="ECO:0000313" key="2">
    <source>
        <dbReference type="Proteomes" id="UP000324853"/>
    </source>
</evidence>